<evidence type="ECO:0000313" key="2">
    <source>
        <dbReference type="EMBL" id="SVE57258.1"/>
    </source>
</evidence>
<reference evidence="2" key="1">
    <citation type="submission" date="2018-05" db="EMBL/GenBank/DDBJ databases">
        <authorList>
            <person name="Lanie J.A."/>
            <person name="Ng W.-L."/>
            <person name="Kazmierczak K.M."/>
            <person name="Andrzejewski T.M."/>
            <person name="Davidsen T.M."/>
            <person name="Wayne K.J."/>
            <person name="Tettelin H."/>
            <person name="Glass J.I."/>
            <person name="Rusch D."/>
            <person name="Podicherti R."/>
            <person name="Tsui H.-C.T."/>
            <person name="Winkler M.E."/>
        </authorList>
    </citation>
    <scope>NUCLEOTIDE SEQUENCE</scope>
</reference>
<dbReference type="Gene3D" id="3.40.50.720">
    <property type="entry name" value="NAD(P)-binding Rossmann-like Domain"/>
    <property type="match status" value="1"/>
</dbReference>
<dbReference type="PANTHER" id="PTHR21371">
    <property type="entry name" value="KETOL-ACID REDUCTOISOMERASE, MITOCHONDRIAL"/>
    <property type="match status" value="1"/>
</dbReference>
<dbReference type="InterPro" id="IPR013023">
    <property type="entry name" value="KARI"/>
</dbReference>
<organism evidence="2">
    <name type="scientific">marine metagenome</name>
    <dbReference type="NCBI Taxonomy" id="408172"/>
    <lineage>
        <taxon>unclassified sequences</taxon>
        <taxon>metagenomes</taxon>
        <taxon>ecological metagenomes</taxon>
    </lineage>
</organism>
<dbReference type="InterPro" id="IPR036291">
    <property type="entry name" value="NAD(P)-bd_dom_sf"/>
</dbReference>
<dbReference type="GO" id="GO:0004455">
    <property type="term" value="F:ketol-acid reductoisomerase activity"/>
    <property type="evidence" value="ECO:0007669"/>
    <property type="project" value="TreeGrafter"/>
</dbReference>
<sequence>MPSIYYDRQADIKVLKNKTIAIIGYGSQGHAHARNLHDSGIKVVVGLRKESTFWKRAQKDGLKVMTVAEAA</sequence>
<dbReference type="PANTHER" id="PTHR21371:SF1">
    <property type="entry name" value="KETOL-ACID REDUCTOISOMERASE, MITOCHONDRIAL"/>
    <property type="match status" value="1"/>
</dbReference>
<proteinExistence type="predicted"/>
<dbReference type="GO" id="GO:0009099">
    <property type="term" value="P:L-valine biosynthetic process"/>
    <property type="evidence" value="ECO:0007669"/>
    <property type="project" value="TreeGrafter"/>
</dbReference>
<feature type="domain" description="KARI N-terminal Rossmann" evidence="1">
    <location>
        <begin position="1"/>
        <end position="71"/>
    </location>
</feature>
<gene>
    <name evidence="2" type="ORF">METZ01_LOCUS510112</name>
</gene>
<accession>A0A383EME7</accession>
<dbReference type="SUPFAM" id="SSF51735">
    <property type="entry name" value="NAD(P)-binding Rossmann-fold domains"/>
    <property type="match status" value="1"/>
</dbReference>
<evidence type="ECO:0000259" key="1">
    <source>
        <dbReference type="PROSITE" id="PS51850"/>
    </source>
</evidence>
<feature type="non-terminal residue" evidence="2">
    <location>
        <position position="71"/>
    </location>
</feature>
<dbReference type="InterPro" id="IPR013116">
    <property type="entry name" value="KARI_N"/>
</dbReference>
<name>A0A383EME7_9ZZZZ</name>
<dbReference type="GO" id="GO:0009097">
    <property type="term" value="P:isoleucine biosynthetic process"/>
    <property type="evidence" value="ECO:0007669"/>
    <property type="project" value="TreeGrafter"/>
</dbReference>
<dbReference type="PROSITE" id="PS51850">
    <property type="entry name" value="KARI_N"/>
    <property type="match status" value="1"/>
</dbReference>
<dbReference type="EMBL" id="UINC01226676">
    <property type="protein sequence ID" value="SVE57258.1"/>
    <property type="molecule type" value="Genomic_DNA"/>
</dbReference>
<dbReference type="Pfam" id="PF07991">
    <property type="entry name" value="KARI_N"/>
    <property type="match status" value="1"/>
</dbReference>
<protein>
    <recommendedName>
        <fullName evidence="1">KARI N-terminal Rossmann domain-containing protein</fullName>
    </recommendedName>
</protein>
<dbReference type="AlphaFoldDB" id="A0A383EME7"/>
<dbReference type="GO" id="GO:0005829">
    <property type="term" value="C:cytosol"/>
    <property type="evidence" value="ECO:0007669"/>
    <property type="project" value="TreeGrafter"/>
</dbReference>